<keyword evidence="7" id="KW-0963">Cytoplasm</keyword>
<dbReference type="PANTHER" id="PTHR17224:SF1">
    <property type="entry name" value="PEPTIDYL-TRNA HYDROLASE"/>
    <property type="match status" value="1"/>
</dbReference>
<comment type="catalytic activity">
    <reaction evidence="7 8">
        <text>an N-acyl-L-alpha-aminoacyl-tRNA + H2O = an N-acyl-L-amino acid + a tRNA + H(+)</text>
        <dbReference type="Rhea" id="RHEA:54448"/>
        <dbReference type="Rhea" id="RHEA-COMP:10123"/>
        <dbReference type="Rhea" id="RHEA-COMP:13883"/>
        <dbReference type="ChEBI" id="CHEBI:15377"/>
        <dbReference type="ChEBI" id="CHEBI:15378"/>
        <dbReference type="ChEBI" id="CHEBI:59874"/>
        <dbReference type="ChEBI" id="CHEBI:78442"/>
        <dbReference type="ChEBI" id="CHEBI:138191"/>
        <dbReference type="EC" id="3.1.1.29"/>
    </reaction>
</comment>
<organism evidence="11 12">
    <name type="scientific">Methylomonas methanica</name>
    <dbReference type="NCBI Taxonomy" id="421"/>
    <lineage>
        <taxon>Bacteria</taxon>
        <taxon>Pseudomonadati</taxon>
        <taxon>Pseudomonadota</taxon>
        <taxon>Gammaproteobacteria</taxon>
        <taxon>Methylococcales</taxon>
        <taxon>Methylococcaceae</taxon>
        <taxon>Methylomonas</taxon>
    </lineage>
</organism>
<dbReference type="GO" id="GO:0004045">
    <property type="term" value="F:peptidyl-tRNA hydrolase activity"/>
    <property type="evidence" value="ECO:0007669"/>
    <property type="project" value="UniProtKB-UniRule"/>
</dbReference>
<comment type="similarity">
    <text evidence="5 7 9">Belongs to the PTH family.</text>
</comment>
<dbReference type="PANTHER" id="PTHR17224">
    <property type="entry name" value="PEPTIDYL-TRNA HYDROLASE"/>
    <property type="match status" value="1"/>
</dbReference>
<feature type="site" description="Stabilizes the basic form of H active site to accept a proton" evidence="7">
    <location>
        <position position="93"/>
    </location>
</feature>
<comment type="subcellular location">
    <subcellularLocation>
        <location evidence="7">Cytoplasm</location>
    </subcellularLocation>
</comment>
<dbReference type="Pfam" id="PF01195">
    <property type="entry name" value="Pept_tRNA_hydro"/>
    <property type="match status" value="1"/>
</dbReference>
<feature type="site" description="Discriminates between blocked and unblocked aminoacyl-tRNA" evidence="7">
    <location>
        <position position="10"/>
    </location>
</feature>
<dbReference type="PROSITE" id="PS01195">
    <property type="entry name" value="PEPT_TRNA_HYDROL_1"/>
    <property type="match status" value="1"/>
</dbReference>
<comment type="caution">
    <text evidence="11">The sequence shown here is derived from an EMBL/GenBank/DDBJ whole genome shotgun (WGS) entry which is preliminary data.</text>
</comment>
<dbReference type="GO" id="GO:0072344">
    <property type="term" value="P:rescue of stalled ribosome"/>
    <property type="evidence" value="ECO:0007669"/>
    <property type="project" value="UniProtKB-UniRule"/>
</dbReference>
<dbReference type="EMBL" id="LUUG01000083">
    <property type="protein sequence ID" value="OAI02476.1"/>
    <property type="molecule type" value="Genomic_DNA"/>
</dbReference>
<dbReference type="RefSeq" id="WP_064009327.1">
    <property type="nucleotide sequence ID" value="NZ_LUUG01000083.1"/>
</dbReference>
<accession>A0A177MKF6</accession>
<evidence type="ECO:0000256" key="2">
    <source>
        <dbReference type="ARBA" id="ARBA00022555"/>
    </source>
</evidence>
<evidence type="ECO:0000256" key="7">
    <source>
        <dbReference type="HAMAP-Rule" id="MF_00083"/>
    </source>
</evidence>
<reference evidence="12 13" key="1">
    <citation type="submission" date="2016-03" db="EMBL/GenBank/DDBJ databases">
        <authorList>
            <person name="Ploux O."/>
        </authorList>
    </citation>
    <scope>NUCLEOTIDE SEQUENCE [LARGE SCALE GENOMIC DNA]</scope>
    <source>
        <strain evidence="10 13">R-45363</strain>
        <strain evidence="11 12">R-45371</strain>
    </source>
</reference>
<keyword evidence="3 7" id="KW-0378">Hydrolase</keyword>
<dbReference type="InterPro" id="IPR018171">
    <property type="entry name" value="Pept_tRNA_hydro_CS"/>
</dbReference>
<dbReference type="InterPro" id="IPR001328">
    <property type="entry name" value="Pept_tRNA_hydro"/>
</dbReference>
<evidence type="ECO:0000256" key="1">
    <source>
        <dbReference type="ARBA" id="ARBA00013260"/>
    </source>
</evidence>
<dbReference type="AlphaFoldDB" id="A0A177MKF6"/>
<comment type="function">
    <text evidence="7">Catalyzes the release of premature peptidyl moieties from peptidyl-tRNA molecules trapped in stalled 50S ribosomal subunits, and thus maintains levels of free tRNAs and 50S ribosomes.</text>
</comment>
<dbReference type="InterPro" id="IPR036416">
    <property type="entry name" value="Pept_tRNA_hydro_sf"/>
</dbReference>
<dbReference type="Proteomes" id="UP000078090">
    <property type="component" value="Unassembled WGS sequence"/>
</dbReference>
<name>A0A177MKF6_METMH</name>
<feature type="binding site" evidence="7">
    <location>
        <position position="114"/>
    </location>
    <ligand>
        <name>tRNA</name>
        <dbReference type="ChEBI" id="CHEBI:17843"/>
    </ligand>
</feature>
<dbReference type="PROSITE" id="PS01196">
    <property type="entry name" value="PEPT_TRNA_HYDROL_2"/>
    <property type="match status" value="1"/>
</dbReference>
<evidence type="ECO:0000313" key="13">
    <source>
        <dbReference type="Proteomes" id="UP000078090"/>
    </source>
</evidence>
<evidence type="ECO:0000256" key="6">
    <source>
        <dbReference type="ARBA" id="ARBA00050038"/>
    </source>
</evidence>
<dbReference type="CDD" id="cd00462">
    <property type="entry name" value="PTH"/>
    <property type="match status" value="1"/>
</dbReference>
<proteinExistence type="inferred from homology"/>
<sequence>MIKLIVGLGNPGRQYEKTRHNAGFLFVDYLAGVAGAGWSSSGQFSGEVAECNVGGCKLMLLKPMTFMNKSGMSVGKFLRYYKFSPEEMLVAHDDLELFEGLVRLKRDGGHGGHNGLRDIIAHIDSRDFYRLRFGIGRPVAGEKVADYVLSGLSLDAQAGLLSVFEEVAKNMADVVVGNFAFMSD</sequence>
<evidence type="ECO:0000256" key="9">
    <source>
        <dbReference type="RuleBase" id="RU004320"/>
    </source>
</evidence>
<dbReference type="SUPFAM" id="SSF53178">
    <property type="entry name" value="Peptidyl-tRNA hydrolase-like"/>
    <property type="match status" value="1"/>
</dbReference>
<dbReference type="GO" id="GO:0005737">
    <property type="term" value="C:cytoplasm"/>
    <property type="evidence" value="ECO:0007669"/>
    <property type="project" value="UniProtKB-SubCell"/>
</dbReference>
<comment type="subunit">
    <text evidence="7">Monomer.</text>
</comment>
<dbReference type="NCBIfam" id="TIGR00447">
    <property type="entry name" value="pth"/>
    <property type="match status" value="1"/>
</dbReference>
<evidence type="ECO:0000256" key="5">
    <source>
        <dbReference type="ARBA" id="ARBA00038063"/>
    </source>
</evidence>
<comment type="function">
    <text evidence="7">Hydrolyzes ribosome-free peptidyl-tRNAs (with 1 or more amino acids incorporated), which drop off the ribosome during protein synthesis, or as a result of ribosome stalling.</text>
</comment>
<dbReference type="OrthoDB" id="9800507at2"/>
<evidence type="ECO:0000313" key="12">
    <source>
        <dbReference type="Proteomes" id="UP000077763"/>
    </source>
</evidence>
<protein>
    <recommendedName>
        <fullName evidence="6 7">Peptidyl-tRNA hydrolase</fullName>
        <shortName evidence="7">Pth</shortName>
        <ecNumber evidence="1 7">3.1.1.29</ecNumber>
    </recommendedName>
</protein>
<keyword evidence="2 7" id="KW-0820">tRNA-binding</keyword>
<gene>
    <name evidence="7" type="primary">pth</name>
    <name evidence="10" type="ORF">A1332_16480</name>
    <name evidence="11" type="ORF">A1353_10555</name>
</gene>
<dbReference type="Proteomes" id="UP000077763">
    <property type="component" value="Unassembled WGS sequence"/>
</dbReference>
<feature type="active site" description="Proton acceptor" evidence="7">
    <location>
        <position position="20"/>
    </location>
</feature>
<dbReference type="EMBL" id="LUUH01000038">
    <property type="protein sequence ID" value="OAI06111.1"/>
    <property type="molecule type" value="Genomic_DNA"/>
</dbReference>
<keyword evidence="4 7" id="KW-0694">RNA-binding</keyword>
<feature type="binding site" evidence="7">
    <location>
        <position position="68"/>
    </location>
    <ligand>
        <name>tRNA</name>
        <dbReference type="ChEBI" id="CHEBI:17843"/>
    </ligand>
</feature>
<dbReference type="EC" id="3.1.1.29" evidence="1 7"/>
<evidence type="ECO:0000256" key="3">
    <source>
        <dbReference type="ARBA" id="ARBA00022801"/>
    </source>
</evidence>
<evidence type="ECO:0000256" key="4">
    <source>
        <dbReference type="ARBA" id="ARBA00022884"/>
    </source>
</evidence>
<evidence type="ECO:0000256" key="8">
    <source>
        <dbReference type="RuleBase" id="RU000673"/>
    </source>
</evidence>
<feature type="binding site" evidence="7">
    <location>
        <position position="66"/>
    </location>
    <ligand>
        <name>tRNA</name>
        <dbReference type="ChEBI" id="CHEBI:17843"/>
    </ligand>
</feature>
<dbReference type="HAMAP" id="MF_00083">
    <property type="entry name" value="Pept_tRNA_hydro_bact"/>
    <property type="match status" value="1"/>
</dbReference>
<evidence type="ECO:0000313" key="11">
    <source>
        <dbReference type="EMBL" id="OAI06111.1"/>
    </source>
</evidence>
<dbReference type="GO" id="GO:0006515">
    <property type="term" value="P:protein quality control for misfolded or incompletely synthesized proteins"/>
    <property type="evidence" value="ECO:0007669"/>
    <property type="project" value="UniProtKB-UniRule"/>
</dbReference>
<evidence type="ECO:0000313" key="10">
    <source>
        <dbReference type="EMBL" id="OAI02476.1"/>
    </source>
</evidence>
<dbReference type="GO" id="GO:0000049">
    <property type="term" value="F:tRNA binding"/>
    <property type="evidence" value="ECO:0007669"/>
    <property type="project" value="UniProtKB-UniRule"/>
</dbReference>
<feature type="binding site" evidence="7">
    <location>
        <position position="15"/>
    </location>
    <ligand>
        <name>tRNA</name>
        <dbReference type="ChEBI" id="CHEBI:17843"/>
    </ligand>
</feature>
<dbReference type="FunFam" id="3.40.50.1470:FF:000001">
    <property type="entry name" value="Peptidyl-tRNA hydrolase"/>
    <property type="match status" value="1"/>
</dbReference>
<dbReference type="Gene3D" id="3.40.50.1470">
    <property type="entry name" value="Peptidyl-tRNA hydrolase"/>
    <property type="match status" value="1"/>
</dbReference>